<dbReference type="SUPFAM" id="SSF52540">
    <property type="entry name" value="P-loop containing nucleoside triphosphate hydrolases"/>
    <property type="match status" value="1"/>
</dbReference>
<evidence type="ECO:0000256" key="3">
    <source>
        <dbReference type="ARBA" id="ARBA00022741"/>
    </source>
</evidence>
<keyword evidence="7" id="KW-0238">DNA-binding</keyword>
<dbReference type="GO" id="GO:0140664">
    <property type="term" value="F:ATP-dependent DNA damage sensor activity"/>
    <property type="evidence" value="ECO:0007669"/>
    <property type="project" value="InterPro"/>
</dbReference>
<keyword evidence="6" id="KW-0694">RNA-binding</keyword>
<name>A0AAU9E532_9FIRM</name>
<dbReference type="InterPro" id="IPR036187">
    <property type="entry name" value="DNA_mismatch_repair_MutS_sf"/>
</dbReference>
<keyword evidence="10" id="KW-1185">Reference proteome</keyword>
<evidence type="ECO:0000256" key="1">
    <source>
        <dbReference type="ARBA" id="ARBA00022722"/>
    </source>
</evidence>
<dbReference type="GO" id="GO:0006298">
    <property type="term" value="P:mismatch repair"/>
    <property type="evidence" value="ECO:0007669"/>
    <property type="project" value="InterPro"/>
</dbReference>
<dbReference type="GO" id="GO:0045910">
    <property type="term" value="P:negative regulation of DNA recombination"/>
    <property type="evidence" value="ECO:0007669"/>
    <property type="project" value="InterPro"/>
</dbReference>
<dbReference type="Proteomes" id="UP001321786">
    <property type="component" value="Chromosome"/>
</dbReference>
<dbReference type="PANTHER" id="PTHR48466">
    <property type="entry name" value="OS10G0509000 PROTEIN-RELATED"/>
    <property type="match status" value="1"/>
</dbReference>
<keyword evidence="3" id="KW-0547">Nucleotide-binding</keyword>
<dbReference type="InterPro" id="IPR027417">
    <property type="entry name" value="P-loop_NTPase"/>
</dbReference>
<dbReference type="Pfam" id="PF00488">
    <property type="entry name" value="MutS_V"/>
    <property type="match status" value="1"/>
</dbReference>
<evidence type="ECO:0000313" key="9">
    <source>
        <dbReference type="EMBL" id="BEP28393.1"/>
    </source>
</evidence>
<evidence type="ECO:0000256" key="2">
    <source>
        <dbReference type="ARBA" id="ARBA00022730"/>
    </source>
</evidence>
<dbReference type="GO" id="GO:0019843">
    <property type="term" value="F:rRNA binding"/>
    <property type="evidence" value="ECO:0007669"/>
    <property type="project" value="UniProtKB-KW"/>
</dbReference>
<evidence type="ECO:0000256" key="4">
    <source>
        <dbReference type="ARBA" id="ARBA00022801"/>
    </source>
</evidence>
<gene>
    <name evidence="9" type="ORF">HLPR_07240</name>
</gene>
<proteinExistence type="predicted"/>
<dbReference type="SMART" id="SM00534">
    <property type="entry name" value="MUTSac"/>
    <property type="match status" value="1"/>
</dbReference>
<dbReference type="InterPro" id="IPR000432">
    <property type="entry name" value="DNA_mismatch_repair_MutS_C"/>
</dbReference>
<dbReference type="NCBIfam" id="TIGR01069">
    <property type="entry name" value="mutS2"/>
    <property type="match status" value="1"/>
</dbReference>
<keyword evidence="5" id="KW-0067">ATP-binding</keyword>
<keyword evidence="4" id="KW-0378">Hydrolase</keyword>
<accession>A0AAU9E532</accession>
<dbReference type="PANTHER" id="PTHR48466:SF2">
    <property type="entry name" value="OS10G0509000 PROTEIN"/>
    <property type="match status" value="1"/>
</dbReference>
<sequence length="640" mass="72351">MNNEKMLNLLGYNEVKESVKKYTSSNLGKNLVENMFPSIDPKVILRNNNEIKEAVKIIKEGRSLGLGGISDIRPYISKVEKGSFLYAEELLKVSDFLRCIRNLKKSIEKYEYIAPILCSYSIGLGTFKTLENDIEFCIEGSMVHSRASTTLSKLRKKIEALHSKRIDRLNKFLSASKNEKYLQENFYSHRNDRYVVPIKSSYRNFVDGTIIDSSASGSTIYVEIDSIKDLTIEIIMLKAQELEECNQILMSLSESVGEHINEIKSAIYVLGKYDFIMAKGKYSVEIKGNDIEIKDDETINLIMAKHPMLGKEAVPLNIEIGTDYRTLIITGPNTGGKTITLKTVGLMVLLTQSGILPPVAKGSSISIFKQILVDIGDSQSIEQSLSTFSGHMTNMVNIVRKSSRRTLVLVDEIGSGTDPKDGASLGIAILEEIYNRGSITLASTHYSKIKEYSEIHDGFMNASMDFNRETLKPLYRLLIGVAGNSNALWISKELGLPDKIIDRVNKINSTHEIVKSGKITKFSKKKNRVEELIKQNSEIDETRMVYCKGDRIIVNETGEHSIIFDHNFKEKTLVIFKNGKYTEIMENRVTLDQRAEVLYPVGYDLDQLFISFKSRKLDKDIAKGRFKNLKELNERMKSIN</sequence>
<dbReference type="PIRSF" id="PIRSF005814">
    <property type="entry name" value="MutS_YshD"/>
    <property type="match status" value="1"/>
</dbReference>
<dbReference type="SUPFAM" id="SSF48334">
    <property type="entry name" value="DNA repair protein MutS, domain III"/>
    <property type="match status" value="1"/>
</dbReference>
<dbReference type="GO" id="GO:0005524">
    <property type="term" value="F:ATP binding"/>
    <property type="evidence" value="ECO:0007669"/>
    <property type="project" value="UniProtKB-KW"/>
</dbReference>
<dbReference type="KEGG" id="hprf:HLPR_07240"/>
<dbReference type="SMART" id="SM00533">
    <property type="entry name" value="MUTSd"/>
    <property type="match status" value="1"/>
</dbReference>
<dbReference type="GO" id="GO:0004519">
    <property type="term" value="F:endonuclease activity"/>
    <property type="evidence" value="ECO:0007669"/>
    <property type="project" value="UniProtKB-KW"/>
</dbReference>
<protein>
    <submittedName>
        <fullName evidence="9">Mannonate oxidoreductase</fullName>
    </submittedName>
</protein>
<keyword evidence="1" id="KW-0540">Nuclease</keyword>
<dbReference type="InterPro" id="IPR045076">
    <property type="entry name" value="MutS"/>
</dbReference>
<evidence type="ECO:0000313" key="10">
    <source>
        <dbReference type="Proteomes" id="UP001321786"/>
    </source>
</evidence>
<organism evidence="9 10">
    <name type="scientific">Helicovermis profundi</name>
    <dbReference type="NCBI Taxonomy" id="3065157"/>
    <lineage>
        <taxon>Bacteria</taxon>
        <taxon>Bacillati</taxon>
        <taxon>Bacillota</taxon>
        <taxon>Clostridia</taxon>
        <taxon>Helicovermis</taxon>
    </lineage>
</organism>
<keyword evidence="2" id="KW-0699">rRNA-binding</keyword>
<evidence type="ECO:0000259" key="8">
    <source>
        <dbReference type="PROSITE" id="PS00486"/>
    </source>
</evidence>
<evidence type="ECO:0000256" key="7">
    <source>
        <dbReference type="ARBA" id="ARBA00023125"/>
    </source>
</evidence>
<dbReference type="InterPro" id="IPR005747">
    <property type="entry name" value="MutS2"/>
</dbReference>
<reference evidence="9 10" key="1">
    <citation type="submission" date="2023-08" db="EMBL/GenBank/DDBJ databases">
        <title>Helicovermis profunda gen. nov., sp. nov., a novel mesophilic, fermentative bacterium within the Bacillota from a deep-sea hydrothermal vent chimney.</title>
        <authorList>
            <person name="Miyazaki U."/>
            <person name="Mizutani D."/>
            <person name="Hashimoto Y."/>
            <person name="Tame A."/>
            <person name="Sawayama S."/>
            <person name="Miyazaki J."/>
            <person name="Takai K."/>
            <person name="Nakagawa S."/>
        </authorList>
    </citation>
    <scope>NUCLEOTIDE SEQUENCE [LARGE SCALE GENOMIC DNA]</scope>
    <source>
        <strain evidence="9 10">S502</strain>
    </source>
</reference>
<dbReference type="FunFam" id="3.40.50.300:FF:000830">
    <property type="entry name" value="Endonuclease MutS2"/>
    <property type="match status" value="1"/>
</dbReference>
<feature type="domain" description="DNA mismatch repair proteins mutS family" evidence="8">
    <location>
        <begin position="406"/>
        <end position="422"/>
    </location>
</feature>
<dbReference type="Gene3D" id="3.40.50.300">
    <property type="entry name" value="P-loop containing nucleotide triphosphate hydrolases"/>
    <property type="match status" value="1"/>
</dbReference>
<dbReference type="InterPro" id="IPR007696">
    <property type="entry name" value="DNA_mismatch_repair_MutS_core"/>
</dbReference>
<evidence type="ECO:0000256" key="6">
    <source>
        <dbReference type="ARBA" id="ARBA00022884"/>
    </source>
</evidence>
<dbReference type="RefSeq" id="WP_338536714.1">
    <property type="nucleotide sequence ID" value="NZ_AP028654.1"/>
</dbReference>
<dbReference type="EMBL" id="AP028654">
    <property type="protein sequence ID" value="BEP28393.1"/>
    <property type="molecule type" value="Genomic_DNA"/>
</dbReference>
<dbReference type="GO" id="GO:0030983">
    <property type="term" value="F:mismatched DNA binding"/>
    <property type="evidence" value="ECO:0007669"/>
    <property type="project" value="InterPro"/>
</dbReference>
<dbReference type="PROSITE" id="PS00486">
    <property type="entry name" value="DNA_MISMATCH_REPAIR_2"/>
    <property type="match status" value="1"/>
</dbReference>
<dbReference type="AlphaFoldDB" id="A0AAU9E532"/>
<evidence type="ECO:0000256" key="5">
    <source>
        <dbReference type="ARBA" id="ARBA00022840"/>
    </source>
</evidence>
<dbReference type="GO" id="GO:0016887">
    <property type="term" value="F:ATP hydrolysis activity"/>
    <property type="evidence" value="ECO:0007669"/>
    <property type="project" value="InterPro"/>
</dbReference>